<dbReference type="AlphaFoldDB" id="A0A7J7L7X0"/>
<reference evidence="1 2" key="1">
    <citation type="journal article" date="2020" name="IScience">
        <title>Genome Sequencing of the Endangered Kingdonia uniflora (Circaeasteraceae, Ranunculales) Reveals Potential Mechanisms of Evolutionary Specialization.</title>
        <authorList>
            <person name="Sun Y."/>
            <person name="Deng T."/>
            <person name="Zhang A."/>
            <person name="Moore M.J."/>
            <person name="Landis J.B."/>
            <person name="Lin N."/>
            <person name="Zhang H."/>
            <person name="Zhang X."/>
            <person name="Huang J."/>
            <person name="Zhang X."/>
            <person name="Sun H."/>
            <person name="Wang H."/>
        </authorList>
    </citation>
    <scope>NUCLEOTIDE SEQUENCE [LARGE SCALE GENOMIC DNA]</scope>
    <source>
        <strain evidence="1">TB1705</strain>
        <tissue evidence="1">Leaf</tissue>
    </source>
</reference>
<accession>A0A7J7L7X0</accession>
<comment type="caution">
    <text evidence="1">The sequence shown here is derived from an EMBL/GenBank/DDBJ whole genome shotgun (WGS) entry which is preliminary data.</text>
</comment>
<gene>
    <name evidence="1" type="ORF">GIB67_040869</name>
</gene>
<evidence type="ECO:0000313" key="2">
    <source>
        <dbReference type="Proteomes" id="UP000541444"/>
    </source>
</evidence>
<dbReference type="Proteomes" id="UP000541444">
    <property type="component" value="Unassembled WGS sequence"/>
</dbReference>
<proteinExistence type="predicted"/>
<protein>
    <submittedName>
        <fullName evidence="1">Uncharacterized protein</fullName>
    </submittedName>
</protein>
<sequence length="65" mass="7763">MRGEMVARFIPSNYEEESFAKLQTLRQGRSQVTFTGYRHVLFYPSQRRSGLVDFVWVLQSTFRTR</sequence>
<dbReference type="EMBL" id="JACGCM010002554">
    <property type="protein sequence ID" value="KAF6138737.1"/>
    <property type="molecule type" value="Genomic_DNA"/>
</dbReference>
<name>A0A7J7L7X0_9MAGN</name>
<keyword evidence="2" id="KW-1185">Reference proteome</keyword>
<organism evidence="1 2">
    <name type="scientific">Kingdonia uniflora</name>
    <dbReference type="NCBI Taxonomy" id="39325"/>
    <lineage>
        <taxon>Eukaryota</taxon>
        <taxon>Viridiplantae</taxon>
        <taxon>Streptophyta</taxon>
        <taxon>Embryophyta</taxon>
        <taxon>Tracheophyta</taxon>
        <taxon>Spermatophyta</taxon>
        <taxon>Magnoliopsida</taxon>
        <taxon>Ranunculales</taxon>
        <taxon>Circaeasteraceae</taxon>
        <taxon>Kingdonia</taxon>
    </lineage>
</organism>
<evidence type="ECO:0000313" key="1">
    <source>
        <dbReference type="EMBL" id="KAF6138737.1"/>
    </source>
</evidence>